<evidence type="ECO:0000256" key="6">
    <source>
        <dbReference type="SAM" id="SignalP"/>
    </source>
</evidence>
<dbReference type="InterPro" id="IPR039670">
    <property type="entry name" value="NPC2-like"/>
</dbReference>
<dbReference type="InterPro" id="IPR014756">
    <property type="entry name" value="Ig_E-set"/>
</dbReference>
<dbReference type="PANTHER" id="PTHR11306">
    <property type="entry name" value="NIEMANN PICK TYPE C2 PROTEIN NPC2-RELATED"/>
    <property type="match status" value="1"/>
</dbReference>
<evidence type="ECO:0000313" key="9">
    <source>
        <dbReference type="Proteomes" id="UP001177670"/>
    </source>
</evidence>
<feature type="chain" id="PRO_5041371698" description="MD-2-related lipid-recognition domain-containing protein" evidence="6">
    <location>
        <begin position="23"/>
        <end position="153"/>
    </location>
</feature>
<evidence type="ECO:0000313" key="8">
    <source>
        <dbReference type="EMBL" id="KAK1119242.1"/>
    </source>
</evidence>
<evidence type="ECO:0000256" key="4">
    <source>
        <dbReference type="ARBA" id="ARBA00022729"/>
    </source>
</evidence>
<accession>A0AA40KGF7</accession>
<reference evidence="8" key="1">
    <citation type="submission" date="2021-10" db="EMBL/GenBank/DDBJ databases">
        <title>Melipona bicolor Genome sequencing and assembly.</title>
        <authorList>
            <person name="Araujo N.S."/>
            <person name="Arias M.C."/>
        </authorList>
    </citation>
    <scope>NUCLEOTIDE SEQUENCE</scope>
    <source>
        <strain evidence="8">USP_2M_L1-L4_2017</strain>
        <tissue evidence="8">Whole body</tissue>
    </source>
</reference>
<comment type="caution">
    <text evidence="8">The sequence shown here is derived from an EMBL/GenBank/DDBJ whole genome shotgun (WGS) entry which is preliminary data.</text>
</comment>
<comment type="subcellular location">
    <subcellularLocation>
        <location evidence="1">Secreted</location>
    </subcellularLocation>
</comment>
<dbReference type="Proteomes" id="UP001177670">
    <property type="component" value="Unassembled WGS sequence"/>
</dbReference>
<evidence type="ECO:0000256" key="1">
    <source>
        <dbReference type="ARBA" id="ARBA00004613"/>
    </source>
</evidence>
<keyword evidence="3" id="KW-0964">Secreted</keyword>
<dbReference type="PANTHER" id="PTHR11306:SF36">
    <property type="entry name" value="NIEMANN-PICK TYPE C-2C-RELATED"/>
    <property type="match status" value="1"/>
</dbReference>
<dbReference type="SUPFAM" id="SSF81296">
    <property type="entry name" value="E set domains"/>
    <property type="match status" value="1"/>
</dbReference>
<evidence type="ECO:0000256" key="3">
    <source>
        <dbReference type="ARBA" id="ARBA00022525"/>
    </source>
</evidence>
<evidence type="ECO:0000259" key="7">
    <source>
        <dbReference type="SMART" id="SM00737"/>
    </source>
</evidence>
<evidence type="ECO:0000256" key="5">
    <source>
        <dbReference type="ARBA" id="ARBA00023157"/>
    </source>
</evidence>
<dbReference type="InterPro" id="IPR033916">
    <property type="entry name" value="ML_Npc2-like"/>
</dbReference>
<dbReference type="Gene3D" id="2.60.40.770">
    <property type="match status" value="1"/>
</dbReference>
<comment type="similarity">
    <text evidence="2">Belongs to the NPC2 family.</text>
</comment>
<dbReference type="Pfam" id="PF02221">
    <property type="entry name" value="E1_DerP2_DerF2"/>
    <property type="match status" value="1"/>
</dbReference>
<keyword evidence="4 6" id="KW-0732">Signal</keyword>
<evidence type="ECO:0000256" key="2">
    <source>
        <dbReference type="ARBA" id="ARBA00006370"/>
    </source>
</evidence>
<dbReference type="SMART" id="SM00737">
    <property type="entry name" value="ML"/>
    <property type="match status" value="1"/>
</dbReference>
<feature type="domain" description="MD-2-related lipid-recognition" evidence="7">
    <location>
        <begin position="25"/>
        <end position="150"/>
    </location>
</feature>
<gene>
    <name evidence="8" type="ORF">K0M31_013433</name>
</gene>
<keyword evidence="9" id="KW-1185">Reference proteome</keyword>
<protein>
    <recommendedName>
        <fullName evidence="7">MD-2-related lipid-recognition domain-containing protein</fullName>
    </recommendedName>
</protein>
<dbReference type="EMBL" id="JAHYIQ010000037">
    <property type="protein sequence ID" value="KAK1119242.1"/>
    <property type="molecule type" value="Genomic_DNA"/>
</dbReference>
<dbReference type="CDD" id="cd00916">
    <property type="entry name" value="Npc2_like"/>
    <property type="match status" value="1"/>
</dbReference>
<organism evidence="8 9">
    <name type="scientific">Melipona bicolor</name>
    <dbReference type="NCBI Taxonomy" id="60889"/>
    <lineage>
        <taxon>Eukaryota</taxon>
        <taxon>Metazoa</taxon>
        <taxon>Ecdysozoa</taxon>
        <taxon>Arthropoda</taxon>
        <taxon>Hexapoda</taxon>
        <taxon>Insecta</taxon>
        <taxon>Pterygota</taxon>
        <taxon>Neoptera</taxon>
        <taxon>Endopterygota</taxon>
        <taxon>Hymenoptera</taxon>
        <taxon>Apocrita</taxon>
        <taxon>Aculeata</taxon>
        <taxon>Apoidea</taxon>
        <taxon>Anthophila</taxon>
        <taxon>Apidae</taxon>
        <taxon>Melipona</taxon>
    </lineage>
</organism>
<proteinExistence type="inferred from homology"/>
<dbReference type="GO" id="GO:0032367">
    <property type="term" value="P:intracellular cholesterol transport"/>
    <property type="evidence" value="ECO:0007669"/>
    <property type="project" value="InterPro"/>
</dbReference>
<sequence length="153" mass="16819">MHRMIAIIFALFCLSFSPTCRAVDINDCGSKVGKLTSITLDCDMSKTVCELIPDTNATIKIDFTVDKDVSKVTAVVHGIIMDISIPFPLSNPDACQTADSGIQCPLKKGDTLHYKNTLAVLKSYPKVSVTVKWQLKDENDEDIICVLIPSRIK</sequence>
<dbReference type="GO" id="GO:0005576">
    <property type="term" value="C:extracellular region"/>
    <property type="evidence" value="ECO:0007669"/>
    <property type="project" value="UniProtKB-SubCell"/>
</dbReference>
<dbReference type="FunFam" id="2.60.40.770:FF:000001">
    <property type="entry name" value="NPC intracellular cholesterol transporter 2"/>
    <property type="match status" value="1"/>
</dbReference>
<dbReference type="GO" id="GO:0032934">
    <property type="term" value="F:sterol binding"/>
    <property type="evidence" value="ECO:0007669"/>
    <property type="project" value="InterPro"/>
</dbReference>
<dbReference type="InterPro" id="IPR003172">
    <property type="entry name" value="ML_dom"/>
</dbReference>
<feature type="signal peptide" evidence="6">
    <location>
        <begin position="1"/>
        <end position="22"/>
    </location>
</feature>
<dbReference type="AlphaFoldDB" id="A0AA40KGF7"/>
<name>A0AA40KGF7_9HYME</name>
<keyword evidence="5" id="KW-1015">Disulfide bond</keyword>